<accession>A0AA42BPW1</accession>
<dbReference type="EC" id="3.1.4.-" evidence="2"/>
<dbReference type="PANTHER" id="PTHR11124">
    <property type="entry name" value="VACUOLAR SORTING PROTEIN VPS29"/>
    <property type="match status" value="1"/>
</dbReference>
<evidence type="ECO:0000259" key="3">
    <source>
        <dbReference type="Pfam" id="PF12850"/>
    </source>
</evidence>
<dbReference type="InterPro" id="IPR000979">
    <property type="entry name" value="Phosphodiesterase_MJ0936/Vps29"/>
</dbReference>
<comment type="caution">
    <text evidence="4">The sequence shown here is derived from an EMBL/GenBank/DDBJ whole genome shotgun (WGS) entry which is preliminary data.</text>
</comment>
<dbReference type="Proteomes" id="UP001156102">
    <property type="component" value="Unassembled WGS sequence"/>
</dbReference>
<evidence type="ECO:0000256" key="2">
    <source>
        <dbReference type="RuleBase" id="RU362039"/>
    </source>
</evidence>
<evidence type="ECO:0000313" key="4">
    <source>
        <dbReference type="EMBL" id="MCP8969192.1"/>
    </source>
</evidence>
<dbReference type="InterPro" id="IPR029052">
    <property type="entry name" value="Metallo-depent_PP-like"/>
</dbReference>
<evidence type="ECO:0000256" key="1">
    <source>
        <dbReference type="ARBA" id="ARBA00008950"/>
    </source>
</evidence>
<dbReference type="GO" id="GO:0046872">
    <property type="term" value="F:metal ion binding"/>
    <property type="evidence" value="ECO:0007669"/>
    <property type="project" value="UniProtKB-KW"/>
</dbReference>
<dbReference type="InterPro" id="IPR024654">
    <property type="entry name" value="Calcineurin-like_PHP_lpxH"/>
</dbReference>
<sequence>MRIIVMADTHMPKRAKKLPSMLLQDLRQADLIIHAGDWQSLALYEELSQYAAVAGVSGNVDGPEIRQHVPEKQLLHVSAFRIGIVHGHGKGKTTEKRAMAAFAGEKLDCLIFGHSHVPIMKYLGELLLFNPGSPTDRRKQPACSYGILTIGRELRAEHVFIE</sequence>
<comment type="cofactor">
    <cofactor evidence="2">
        <name>a divalent metal cation</name>
        <dbReference type="ChEBI" id="CHEBI:60240"/>
    </cofactor>
</comment>
<keyword evidence="2" id="KW-0479">Metal-binding</keyword>
<dbReference type="AlphaFoldDB" id="A0AA42BPW1"/>
<dbReference type="NCBIfam" id="TIGR00040">
    <property type="entry name" value="yfcE"/>
    <property type="match status" value="1"/>
</dbReference>
<dbReference type="RefSeq" id="WP_254759105.1">
    <property type="nucleotide sequence ID" value="NZ_JANCLT010000005.1"/>
</dbReference>
<gene>
    <name evidence="4" type="ORF">NK662_11630</name>
</gene>
<proteinExistence type="inferred from homology"/>
<dbReference type="Pfam" id="PF12850">
    <property type="entry name" value="Metallophos_2"/>
    <property type="match status" value="1"/>
</dbReference>
<name>A0AA42BPW1_9BACI</name>
<keyword evidence="5" id="KW-1185">Reference proteome</keyword>
<comment type="similarity">
    <text evidence="1 2">Belongs to the metallophosphoesterase superfamily. YfcE family.</text>
</comment>
<protein>
    <recommendedName>
        <fullName evidence="2">Phosphoesterase</fullName>
        <ecNumber evidence="2">3.1.4.-</ecNumber>
    </recommendedName>
</protein>
<organism evidence="4 5">
    <name type="scientific">Ectobacillus ponti</name>
    <dbReference type="NCBI Taxonomy" id="2961894"/>
    <lineage>
        <taxon>Bacteria</taxon>
        <taxon>Bacillati</taxon>
        <taxon>Bacillota</taxon>
        <taxon>Bacilli</taxon>
        <taxon>Bacillales</taxon>
        <taxon>Bacillaceae</taxon>
        <taxon>Ectobacillus</taxon>
    </lineage>
</organism>
<reference evidence="4" key="1">
    <citation type="submission" date="2022-07" db="EMBL/GenBank/DDBJ databases">
        <authorList>
            <person name="Li W.-J."/>
            <person name="Deng Q.-Q."/>
        </authorList>
    </citation>
    <scope>NUCLEOTIDE SEQUENCE</scope>
    <source>
        <strain evidence="4">SYSU M60031</strain>
    </source>
</reference>
<dbReference type="GO" id="GO:0016787">
    <property type="term" value="F:hydrolase activity"/>
    <property type="evidence" value="ECO:0007669"/>
    <property type="project" value="UniProtKB-UniRule"/>
</dbReference>
<dbReference type="Gene3D" id="3.60.21.10">
    <property type="match status" value="1"/>
</dbReference>
<dbReference type="SUPFAM" id="SSF56300">
    <property type="entry name" value="Metallo-dependent phosphatases"/>
    <property type="match status" value="1"/>
</dbReference>
<feature type="domain" description="Calcineurin-like phosphoesterase" evidence="3">
    <location>
        <begin position="1"/>
        <end position="150"/>
    </location>
</feature>
<evidence type="ECO:0000313" key="5">
    <source>
        <dbReference type="Proteomes" id="UP001156102"/>
    </source>
</evidence>
<dbReference type="EMBL" id="JANCLT010000005">
    <property type="protein sequence ID" value="MCP8969192.1"/>
    <property type="molecule type" value="Genomic_DNA"/>
</dbReference>